<proteinExistence type="predicted"/>
<reference evidence="1" key="1">
    <citation type="submission" date="2023-07" db="EMBL/GenBank/DDBJ databases">
        <title>Chromosome-level genome assembly of Artemia franciscana.</title>
        <authorList>
            <person name="Jo E."/>
        </authorList>
    </citation>
    <scope>NUCLEOTIDE SEQUENCE</scope>
    <source>
        <tissue evidence="1">Whole body</tissue>
    </source>
</reference>
<protein>
    <submittedName>
        <fullName evidence="1">Uncharacterized protein</fullName>
    </submittedName>
</protein>
<keyword evidence="2" id="KW-1185">Reference proteome</keyword>
<sequence length="85" mass="9468">GRLKDEFTVDFFLPGPSPYEVIHVNFNGKVGQGPIKAGLNDERAGSTKYGTLILVRPQTSKLTENNLRRKGVTLQGYTKRGLFCR</sequence>
<dbReference type="EMBL" id="JAVRJZ010000016">
    <property type="protein sequence ID" value="KAK2711074.1"/>
    <property type="molecule type" value="Genomic_DNA"/>
</dbReference>
<dbReference type="Proteomes" id="UP001187531">
    <property type="component" value="Unassembled WGS sequence"/>
</dbReference>
<feature type="non-terminal residue" evidence="1">
    <location>
        <position position="85"/>
    </location>
</feature>
<evidence type="ECO:0000313" key="2">
    <source>
        <dbReference type="Proteomes" id="UP001187531"/>
    </source>
</evidence>
<accession>A0AA88L2S0</accession>
<feature type="non-terminal residue" evidence="1">
    <location>
        <position position="1"/>
    </location>
</feature>
<dbReference type="AlphaFoldDB" id="A0AA88L2S0"/>
<evidence type="ECO:0000313" key="1">
    <source>
        <dbReference type="EMBL" id="KAK2711074.1"/>
    </source>
</evidence>
<comment type="caution">
    <text evidence="1">The sequence shown here is derived from an EMBL/GenBank/DDBJ whole genome shotgun (WGS) entry which is preliminary data.</text>
</comment>
<gene>
    <name evidence="1" type="ORF">QYM36_012297</name>
</gene>
<organism evidence="1 2">
    <name type="scientific">Artemia franciscana</name>
    <name type="common">Brine shrimp</name>
    <name type="synonym">Artemia sanfranciscana</name>
    <dbReference type="NCBI Taxonomy" id="6661"/>
    <lineage>
        <taxon>Eukaryota</taxon>
        <taxon>Metazoa</taxon>
        <taxon>Ecdysozoa</taxon>
        <taxon>Arthropoda</taxon>
        <taxon>Crustacea</taxon>
        <taxon>Branchiopoda</taxon>
        <taxon>Anostraca</taxon>
        <taxon>Artemiidae</taxon>
        <taxon>Artemia</taxon>
    </lineage>
</organism>
<name>A0AA88L2S0_ARTSF</name>